<gene>
    <name evidence="2" type="ORF">ACFH04_38830</name>
</gene>
<dbReference type="InterPro" id="IPR045754">
    <property type="entry name" value="DUF6182"/>
</dbReference>
<dbReference type="RefSeq" id="WP_394323696.1">
    <property type="nucleotide sequence ID" value="NZ_JBHMQV010000009.1"/>
</dbReference>
<feature type="compositionally biased region" description="Low complexity" evidence="1">
    <location>
        <begin position="191"/>
        <end position="204"/>
    </location>
</feature>
<organism evidence="2 3">
    <name type="scientific">Streptomyces noboritoensis</name>
    <dbReference type="NCBI Taxonomy" id="67337"/>
    <lineage>
        <taxon>Bacteria</taxon>
        <taxon>Bacillati</taxon>
        <taxon>Actinomycetota</taxon>
        <taxon>Actinomycetes</taxon>
        <taxon>Kitasatosporales</taxon>
        <taxon>Streptomycetaceae</taxon>
        <taxon>Streptomyces</taxon>
    </lineage>
</organism>
<evidence type="ECO:0000313" key="3">
    <source>
        <dbReference type="Proteomes" id="UP001589887"/>
    </source>
</evidence>
<protein>
    <submittedName>
        <fullName evidence="2">DUF6182 family protein</fullName>
    </submittedName>
</protein>
<sequence length="296" mass="31317">MPLTEERHPASAPVPLTQRRLHAEAFRRLREVRPELAAAGGESDLAALLAARARIAERPDADAVQAVAVVRHFDPATWVRDAAAFALDLAPDTAAAWRRSFTRTVFLAGNPANLLGRYSFDRLAEDGSVGWCGPAPAESSAGLRRLLKLFLSTAAFPVGPPRTVTIPAPTASRGDSGTQRQAPPPGPGAEPLPRGAVPPRSAVPRPGPPPRAGVHRDLYVAASGVPVPEALVHLNHLVVEAVLDGLITPGDRLTLRSVPSLTGATAPFAALRVDVDRTRPDRLRAFAALTEETPDD</sequence>
<evidence type="ECO:0000313" key="2">
    <source>
        <dbReference type="EMBL" id="MFC0849633.1"/>
    </source>
</evidence>
<keyword evidence="3" id="KW-1185">Reference proteome</keyword>
<dbReference type="Proteomes" id="UP001589887">
    <property type="component" value="Unassembled WGS sequence"/>
</dbReference>
<accession>A0ABV6TV23</accession>
<evidence type="ECO:0000256" key="1">
    <source>
        <dbReference type="SAM" id="MobiDB-lite"/>
    </source>
</evidence>
<comment type="caution">
    <text evidence="2">The sequence shown here is derived from an EMBL/GenBank/DDBJ whole genome shotgun (WGS) entry which is preliminary data.</text>
</comment>
<feature type="region of interest" description="Disordered" evidence="1">
    <location>
        <begin position="161"/>
        <end position="210"/>
    </location>
</feature>
<reference evidence="2 3" key="1">
    <citation type="submission" date="2024-09" db="EMBL/GenBank/DDBJ databases">
        <authorList>
            <person name="Sun Q."/>
            <person name="Mori K."/>
        </authorList>
    </citation>
    <scope>NUCLEOTIDE SEQUENCE [LARGE SCALE GENOMIC DNA]</scope>
    <source>
        <strain evidence="2 3">JCM 4557</strain>
    </source>
</reference>
<dbReference type="Pfam" id="PF19680">
    <property type="entry name" value="DUF6182"/>
    <property type="match status" value="2"/>
</dbReference>
<name>A0ABV6TV23_9ACTN</name>
<dbReference type="EMBL" id="JBHMQV010000009">
    <property type="protein sequence ID" value="MFC0849633.1"/>
    <property type="molecule type" value="Genomic_DNA"/>
</dbReference>
<proteinExistence type="predicted"/>